<protein>
    <recommendedName>
        <fullName evidence="8">L-2-hydroxyglutarate dehydrogenase, mitochondrial</fullName>
        <ecNumber evidence="7">1.1.99.2</ecNumber>
    </recommendedName>
</protein>
<evidence type="ECO:0000256" key="4">
    <source>
        <dbReference type="ARBA" id="ARBA00023002"/>
    </source>
</evidence>
<dbReference type="Gene3D" id="3.50.50.60">
    <property type="entry name" value="FAD/NAD(P)-binding domain"/>
    <property type="match status" value="1"/>
</dbReference>
<name>A0A1V9X3J7_9ACAR</name>
<keyword evidence="2" id="KW-0285">Flavoprotein</keyword>
<dbReference type="Gene3D" id="3.30.9.10">
    <property type="entry name" value="D-Amino Acid Oxidase, subunit A, domain 2"/>
    <property type="match status" value="1"/>
</dbReference>
<dbReference type="SUPFAM" id="SSF51905">
    <property type="entry name" value="FAD/NAD(P)-binding domain"/>
    <property type="match status" value="1"/>
</dbReference>
<evidence type="ECO:0000256" key="8">
    <source>
        <dbReference type="ARBA" id="ARBA00041137"/>
    </source>
</evidence>
<sequence>MQDVARSLLLWPARGQLCGGAVRSALVGIVDRRLASSSASNSSAEFSDSDATSAGDSYDVVVVGGGALGMATARQLKLSHPNLDVAVLEKEYDVACHQSGNNSGVIHAGIFYKPGTLKAQLCVRGHQLMLDYCREKNISHRVCGKFIVATEPHQVPILDDIYGRGLANGAKDIQLVGPKDIQKIEPKVQGLKAIWSPHTGIVSFREVTKSYAKDFVASGGRVHTGFKVAAVANSGDNNDLTVKSDTNEEVRCKRLISCAGLYSDRLAEMTGGSSLPKIVPFRGEYLLLKKTRSNLVSTNIYPVPDPSLPFLGVHFTPRIDGRVILGPNAVLAFAREGYKCMDINIVELVEALNYPGLQKMVAKYFMAGVQELYKGFVLSAQVDELRKFVPELQLADIERGPAGVRAQALDLEGNFVDDFVFDTGAGDFAGRALHVRNAPSPAATSSLAIAEVIVEKASEQFRL</sequence>
<proteinExistence type="inferred from homology"/>
<dbReference type="FunCoup" id="A0A1V9X3J7">
    <property type="interactions" value="736"/>
</dbReference>
<evidence type="ECO:0000256" key="7">
    <source>
        <dbReference type="ARBA" id="ARBA00038878"/>
    </source>
</evidence>
<keyword evidence="11" id="KW-1185">Reference proteome</keyword>
<dbReference type="GO" id="GO:0047545">
    <property type="term" value="F:(S)-2-hydroxyglutarate dehydrogenase activity"/>
    <property type="evidence" value="ECO:0007669"/>
    <property type="project" value="UniProtKB-EC"/>
</dbReference>
<dbReference type="EMBL" id="MNPL01027157">
    <property type="protein sequence ID" value="OQR67842.1"/>
    <property type="molecule type" value="Genomic_DNA"/>
</dbReference>
<dbReference type="InterPro" id="IPR006076">
    <property type="entry name" value="FAD-dep_OxRdtase"/>
</dbReference>
<evidence type="ECO:0000313" key="11">
    <source>
        <dbReference type="Proteomes" id="UP000192247"/>
    </source>
</evidence>
<dbReference type="PANTHER" id="PTHR43104:SF2">
    <property type="entry name" value="L-2-HYDROXYGLUTARATE DEHYDROGENASE, MITOCHONDRIAL"/>
    <property type="match status" value="1"/>
</dbReference>
<comment type="caution">
    <text evidence="10">The sequence shown here is derived from an EMBL/GenBank/DDBJ whole genome shotgun (WGS) entry which is preliminary data.</text>
</comment>
<dbReference type="Pfam" id="PF01266">
    <property type="entry name" value="DAO"/>
    <property type="match status" value="1"/>
</dbReference>
<comment type="catalytic activity">
    <reaction evidence="5">
        <text>(S)-2-hydroxyglutarate + A = 2-oxoglutarate + AH2</text>
        <dbReference type="Rhea" id="RHEA:21252"/>
        <dbReference type="ChEBI" id="CHEBI:13193"/>
        <dbReference type="ChEBI" id="CHEBI:16782"/>
        <dbReference type="ChEBI" id="CHEBI:16810"/>
        <dbReference type="ChEBI" id="CHEBI:17499"/>
        <dbReference type="EC" id="1.1.99.2"/>
    </reaction>
</comment>
<accession>A0A1V9X3J7</accession>
<evidence type="ECO:0000256" key="3">
    <source>
        <dbReference type="ARBA" id="ARBA00022827"/>
    </source>
</evidence>
<evidence type="ECO:0000313" key="10">
    <source>
        <dbReference type="EMBL" id="OQR67842.1"/>
    </source>
</evidence>
<gene>
    <name evidence="10" type="ORF">BIW11_02124</name>
</gene>
<dbReference type="InterPro" id="IPR036188">
    <property type="entry name" value="FAD/NAD-bd_sf"/>
</dbReference>
<dbReference type="InParanoid" id="A0A1V9X3J7"/>
<evidence type="ECO:0000256" key="2">
    <source>
        <dbReference type="ARBA" id="ARBA00022630"/>
    </source>
</evidence>
<keyword evidence="4" id="KW-0560">Oxidoreductase</keyword>
<feature type="domain" description="FAD dependent oxidoreductase" evidence="9">
    <location>
        <begin position="59"/>
        <end position="455"/>
    </location>
</feature>
<evidence type="ECO:0000256" key="1">
    <source>
        <dbReference type="ARBA" id="ARBA00001974"/>
    </source>
</evidence>
<evidence type="ECO:0000259" key="9">
    <source>
        <dbReference type="Pfam" id="PF01266"/>
    </source>
</evidence>
<reference evidence="10 11" key="1">
    <citation type="journal article" date="2017" name="Gigascience">
        <title>Draft genome of the honey bee ectoparasitic mite, Tropilaelaps mercedesae, is shaped by the parasitic life history.</title>
        <authorList>
            <person name="Dong X."/>
            <person name="Armstrong S.D."/>
            <person name="Xia D."/>
            <person name="Makepeace B.L."/>
            <person name="Darby A.C."/>
            <person name="Kadowaki T."/>
        </authorList>
    </citation>
    <scope>NUCLEOTIDE SEQUENCE [LARGE SCALE GENOMIC DNA]</scope>
    <source>
        <strain evidence="10">Wuxi-XJTLU</strain>
    </source>
</reference>
<dbReference type="PANTHER" id="PTHR43104">
    <property type="entry name" value="L-2-HYDROXYGLUTARATE DEHYDROGENASE, MITOCHONDRIAL"/>
    <property type="match status" value="1"/>
</dbReference>
<evidence type="ECO:0000256" key="6">
    <source>
        <dbReference type="ARBA" id="ARBA00037941"/>
    </source>
</evidence>
<dbReference type="NCBIfam" id="NF008726">
    <property type="entry name" value="PRK11728.1"/>
    <property type="match status" value="1"/>
</dbReference>
<comment type="similarity">
    <text evidence="6">Belongs to the L2HGDH family.</text>
</comment>
<organism evidence="10 11">
    <name type="scientific">Tropilaelaps mercedesae</name>
    <dbReference type="NCBI Taxonomy" id="418985"/>
    <lineage>
        <taxon>Eukaryota</taxon>
        <taxon>Metazoa</taxon>
        <taxon>Ecdysozoa</taxon>
        <taxon>Arthropoda</taxon>
        <taxon>Chelicerata</taxon>
        <taxon>Arachnida</taxon>
        <taxon>Acari</taxon>
        <taxon>Parasitiformes</taxon>
        <taxon>Mesostigmata</taxon>
        <taxon>Gamasina</taxon>
        <taxon>Dermanyssoidea</taxon>
        <taxon>Laelapidae</taxon>
        <taxon>Tropilaelaps</taxon>
    </lineage>
</organism>
<dbReference type="AlphaFoldDB" id="A0A1V9X3J7"/>
<dbReference type="STRING" id="418985.A0A1V9X3J7"/>
<keyword evidence="3" id="KW-0274">FAD</keyword>
<dbReference type="Proteomes" id="UP000192247">
    <property type="component" value="Unassembled WGS sequence"/>
</dbReference>
<dbReference type="EC" id="1.1.99.2" evidence="7"/>
<evidence type="ECO:0000256" key="5">
    <source>
        <dbReference type="ARBA" id="ARBA00036066"/>
    </source>
</evidence>
<dbReference type="OrthoDB" id="498204at2759"/>
<comment type="cofactor">
    <cofactor evidence="1">
        <name>FAD</name>
        <dbReference type="ChEBI" id="CHEBI:57692"/>
    </cofactor>
</comment>